<evidence type="ECO:0000313" key="1">
    <source>
        <dbReference type="EMBL" id="MBF0856014.1"/>
    </source>
</evidence>
<proteinExistence type="predicted"/>
<accession>A0AB35AM89</accession>
<dbReference type="RefSeq" id="WP_062269504.1">
    <property type="nucleotide sequence ID" value="NZ_BJNM01000006.1"/>
</dbReference>
<reference evidence="1" key="2">
    <citation type="submission" date="2023-10" db="EMBL/GenBank/DDBJ databases">
        <title>Description of novel Gluconobacter species.</title>
        <authorList>
            <person name="Cleenwerck I."/>
            <person name="Cnockaert M."/>
            <person name="Borremans W."/>
            <person name="Wieme A.D."/>
            <person name="De Vuyst L."/>
            <person name="Vandamme P."/>
        </authorList>
    </citation>
    <scope>NUCLEOTIDE SEQUENCE</scope>
    <source>
        <strain evidence="1">LMG1408</strain>
    </source>
</reference>
<comment type="caution">
    <text evidence="1">The sequence shown here is derived from an EMBL/GenBank/DDBJ whole genome shotgun (WGS) entry which is preliminary data.</text>
</comment>
<dbReference type="Proteomes" id="UP000603665">
    <property type="component" value="Unassembled WGS sequence"/>
</dbReference>
<organism evidence="1 2">
    <name type="scientific">Gluconobacter oxydans</name>
    <name type="common">Gluconobacter suboxydans</name>
    <dbReference type="NCBI Taxonomy" id="442"/>
    <lineage>
        <taxon>Bacteria</taxon>
        <taxon>Pseudomonadati</taxon>
        <taxon>Pseudomonadota</taxon>
        <taxon>Alphaproteobacteria</taxon>
        <taxon>Acetobacterales</taxon>
        <taxon>Acetobacteraceae</taxon>
        <taxon>Gluconobacter</taxon>
    </lineage>
</organism>
<gene>
    <name evidence="1" type="ORF">HKD20_05695</name>
</gene>
<reference evidence="1" key="1">
    <citation type="submission" date="2020-04" db="EMBL/GenBank/DDBJ databases">
        <authorList>
            <person name="Sombolestani A."/>
        </authorList>
    </citation>
    <scope>NUCLEOTIDE SEQUENCE</scope>
    <source>
        <strain evidence="1">LMG1408</strain>
    </source>
</reference>
<name>A0AB35AM89_GLUOY</name>
<dbReference type="EMBL" id="JABCQL010000007">
    <property type="protein sequence ID" value="MBF0856014.1"/>
    <property type="molecule type" value="Genomic_DNA"/>
</dbReference>
<evidence type="ECO:0000313" key="2">
    <source>
        <dbReference type="Proteomes" id="UP000603665"/>
    </source>
</evidence>
<dbReference type="AlphaFoldDB" id="A0AB35AM89"/>
<sequence>MDASFIPGLLHAAEICDQFCSENAMISHDEILRICRAGEEMTMEKMDHSVIHTAKSHAAREIAAFLRRLASEGSKA</sequence>
<protein>
    <submittedName>
        <fullName evidence="1">Uncharacterized protein</fullName>
    </submittedName>
</protein>